<feature type="region of interest" description="Disordered" evidence="8">
    <location>
        <begin position="1263"/>
        <end position="1325"/>
    </location>
</feature>
<evidence type="ECO:0000256" key="7">
    <source>
        <dbReference type="ARBA" id="ARBA00022807"/>
    </source>
</evidence>
<keyword evidence="4" id="KW-0645">Protease</keyword>
<dbReference type="Gene3D" id="3.90.70.10">
    <property type="entry name" value="Cysteine proteinases"/>
    <property type="match status" value="2"/>
</dbReference>
<dbReference type="InterPro" id="IPR028889">
    <property type="entry name" value="USP"/>
</dbReference>
<dbReference type="Proteomes" id="UP001527925">
    <property type="component" value="Unassembled WGS sequence"/>
</dbReference>
<feature type="compositionally biased region" description="Low complexity" evidence="8">
    <location>
        <begin position="116"/>
        <end position="131"/>
    </location>
</feature>
<dbReference type="Pfam" id="PF00443">
    <property type="entry name" value="UCH"/>
    <property type="match status" value="1"/>
</dbReference>
<name>A0ABR4NBD6_9FUNG</name>
<feature type="region of interest" description="Disordered" evidence="8">
    <location>
        <begin position="170"/>
        <end position="196"/>
    </location>
</feature>
<feature type="region of interest" description="Disordered" evidence="8">
    <location>
        <begin position="976"/>
        <end position="997"/>
    </location>
</feature>
<comment type="caution">
    <text evidence="10">The sequence shown here is derived from an EMBL/GenBank/DDBJ whole genome shotgun (WGS) entry which is preliminary data.</text>
</comment>
<feature type="region of interest" description="Disordered" evidence="8">
    <location>
        <begin position="226"/>
        <end position="390"/>
    </location>
</feature>
<comment type="catalytic activity">
    <reaction evidence="1">
        <text>Thiol-dependent hydrolysis of ester, thioester, amide, peptide and isopeptide bonds formed by the C-terminal Gly of ubiquitin (a 76-residue protein attached to proteins as an intracellular targeting signal).</text>
        <dbReference type="EC" id="3.4.19.12"/>
    </reaction>
</comment>
<dbReference type="PROSITE" id="PS50235">
    <property type="entry name" value="USP_3"/>
    <property type="match status" value="1"/>
</dbReference>
<feature type="compositionally biased region" description="Acidic residues" evidence="8">
    <location>
        <begin position="256"/>
        <end position="267"/>
    </location>
</feature>
<evidence type="ECO:0000256" key="6">
    <source>
        <dbReference type="ARBA" id="ARBA00022801"/>
    </source>
</evidence>
<evidence type="ECO:0000256" key="5">
    <source>
        <dbReference type="ARBA" id="ARBA00022786"/>
    </source>
</evidence>
<feature type="compositionally biased region" description="Polar residues" evidence="8">
    <location>
        <begin position="333"/>
        <end position="346"/>
    </location>
</feature>
<feature type="compositionally biased region" description="Pro residues" evidence="8">
    <location>
        <begin position="56"/>
        <end position="65"/>
    </location>
</feature>
<gene>
    <name evidence="10" type="ORF">HK105_203597</name>
</gene>
<dbReference type="InterPro" id="IPR038765">
    <property type="entry name" value="Papain-like_cys_pep_sf"/>
</dbReference>
<feature type="compositionally biased region" description="Low complexity" evidence="8">
    <location>
        <begin position="8"/>
        <end position="33"/>
    </location>
</feature>
<dbReference type="SUPFAM" id="SSF54001">
    <property type="entry name" value="Cysteine proteinases"/>
    <property type="match status" value="1"/>
</dbReference>
<dbReference type="CDD" id="cd06463">
    <property type="entry name" value="p23_like"/>
    <property type="match status" value="1"/>
</dbReference>
<evidence type="ECO:0000256" key="8">
    <source>
        <dbReference type="SAM" id="MobiDB-lite"/>
    </source>
</evidence>
<feature type="compositionally biased region" description="Low complexity" evidence="8">
    <location>
        <begin position="356"/>
        <end position="390"/>
    </location>
</feature>
<protein>
    <recommendedName>
        <fullName evidence="3">ubiquitinyl hydrolase 1</fullName>
        <ecNumber evidence="3">3.4.19.12</ecNumber>
    </recommendedName>
</protein>
<dbReference type="InterPro" id="IPR001394">
    <property type="entry name" value="Peptidase_C19_UCH"/>
</dbReference>
<keyword evidence="5" id="KW-0833">Ubl conjugation pathway</keyword>
<keyword evidence="6" id="KW-0378">Hydrolase</keyword>
<evidence type="ECO:0000256" key="3">
    <source>
        <dbReference type="ARBA" id="ARBA00012759"/>
    </source>
</evidence>
<feature type="compositionally biased region" description="Basic residues" evidence="8">
    <location>
        <begin position="276"/>
        <end position="289"/>
    </location>
</feature>
<evidence type="ECO:0000313" key="10">
    <source>
        <dbReference type="EMBL" id="KAL2916818.1"/>
    </source>
</evidence>
<feature type="compositionally biased region" description="Polar residues" evidence="8">
    <location>
        <begin position="1316"/>
        <end position="1325"/>
    </location>
</feature>
<reference evidence="10 11" key="1">
    <citation type="submission" date="2023-09" db="EMBL/GenBank/DDBJ databases">
        <title>Pangenome analysis of Batrachochytrium dendrobatidis and related Chytrids.</title>
        <authorList>
            <person name="Yacoub M.N."/>
            <person name="Stajich J.E."/>
            <person name="James T.Y."/>
        </authorList>
    </citation>
    <scope>NUCLEOTIDE SEQUENCE [LARGE SCALE GENOMIC DNA]</scope>
    <source>
        <strain evidence="10 11">JEL0888</strain>
    </source>
</reference>
<feature type="region of interest" description="Disordered" evidence="8">
    <location>
        <begin position="1"/>
        <end position="154"/>
    </location>
</feature>
<dbReference type="PANTHER" id="PTHR21646">
    <property type="entry name" value="UBIQUITIN CARBOXYL-TERMINAL HYDROLASE"/>
    <property type="match status" value="1"/>
</dbReference>
<feature type="compositionally biased region" description="Basic and acidic residues" evidence="8">
    <location>
        <begin position="1284"/>
        <end position="1296"/>
    </location>
</feature>
<keyword evidence="11" id="KW-1185">Reference proteome</keyword>
<feature type="region of interest" description="Disordered" evidence="8">
    <location>
        <begin position="574"/>
        <end position="621"/>
    </location>
</feature>
<dbReference type="InterPro" id="IPR018200">
    <property type="entry name" value="USP_CS"/>
</dbReference>
<evidence type="ECO:0000256" key="4">
    <source>
        <dbReference type="ARBA" id="ARBA00022670"/>
    </source>
</evidence>
<evidence type="ECO:0000313" key="11">
    <source>
        <dbReference type="Proteomes" id="UP001527925"/>
    </source>
</evidence>
<evidence type="ECO:0000256" key="2">
    <source>
        <dbReference type="ARBA" id="ARBA00009085"/>
    </source>
</evidence>
<feature type="compositionally biased region" description="Low complexity" evidence="8">
    <location>
        <begin position="66"/>
        <end position="76"/>
    </location>
</feature>
<evidence type="ECO:0000259" key="9">
    <source>
        <dbReference type="PROSITE" id="PS50235"/>
    </source>
</evidence>
<feature type="compositionally biased region" description="Low complexity" evidence="8">
    <location>
        <begin position="589"/>
        <end position="605"/>
    </location>
</feature>
<feature type="domain" description="USP" evidence="9">
    <location>
        <begin position="689"/>
        <end position="1255"/>
    </location>
</feature>
<dbReference type="PANTHER" id="PTHR21646:SF24">
    <property type="entry name" value="UBIQUITIN CARBOXYL-TERMINAL HYDROLASE"/>
    <property type="match status" value="1"/>
</dbReference>
<feature type="compositionally biased region" description="Low complexity" evidence="8">
    <location>
        <begin position="41"/>
        <end position="55"/>
    </location>
</feature>
<dbReference type="InterPro" id="IPR050185">
    <property type="entry name" value="Ub_carboxyl-term_hydrolase"/>
</dbReference>
<accession>A0ABR4NBD6</accession>
<comment type="similarity">
    <text evidence="2">Belongs to the peptidase C19 family.</text>
</comment>
<keyword evidence="7" id="KW-0788">Thiol protease</keyword>
<dbReference type="EC" id="3.4.19.12" evidence="3"/>
<dbReference type="PROSITE" id="PS00973">
    <property type="entry name" value="USP_2"/>
    <property type="match status" value="1"/>
</dbReference>
<sequence>MPSKKKGGSSNKTSSTAASAPATAASPSDASVSVPPPAPTAGPANNKKPSNASPAPAVPPAPPKVVEPAVAPAAGPASPPAPDTFAAAPSGQPSAPPTEGPDADDVDNKNGDGEDAAPAAPAAEDSPQAQQRHARHQHDSAHRTEHHHKVSFGLKHNTFAKFELSSPPQVLAEMHKKHQSLSPAMPLKSALSRKTSSTSLLAEIDVEDPNNPESIAAAALIADHVRNGSLDDEDDAAGDGSTGAHGTPDESAADAGSDDGEDADDGQDASKPLSKSAKKRNKKRKKRLSVRNAALRLDLTLHGPADADYSSSEAEASKTTKKLATNDDGVSPEPTSDQQPSGNEGQPSVKAPPLSSKPVSAVKTSAAAKTASVKPKSAATSKDAGAAAAKPVDKAIQIDPLIKKLIDPLIPVWAEMDKDARQEAIRKFVGPKIIQAELGATFLYIKKKIDLLQSGAAEQTAVLPKSQGSQAPSTPDHALLRKRLTRLKGTQTGLRVTYELPIDNLTKDDVKVVVRPAEIVVDIKQLDLKLRILPGGLILTQAFSFAVEDKITLSVTKASNEQWEDVGSIEFVEDTEASPRSPGSPLSNSSRTTSTSAAMATSTTSGDESYGPESPPSSNHASHVIYDAASRRAISEPPLGATAGMTPKQYRRLSLDLVRGSPKSLSRMSLVSTDYDEDIVGGVVPDGGCGLGNEGVDCFMNTVVQCLATIPEFKDYFLSNAYLPHINADNPLSESKGEMARAFAALLRRLDSSARWFFPRKFKAALGQYWALYEPDTQQDAQEFLNFLLDAIHEDVNKIVKKPYIELPDYDESVPDEKIAAEYWDAHAKRNDSIVVDVFQGQYKSKITCKKCNKNSIKFDAFMNLPMEIPVAYMDFNIVYAERGRPKRQVRLSLPSTSSIQEVRKALGEVCDAEENELFGFTVVNHQIFKSIPNSEMVERYLNRVRPEADHMFFNFATNRSMSYLAISHSEVVRRPRARDESGLPFQSSDEEGDEDDMVDTIEPFGWPTVLEIDAGSYSYRRIYEAIAIELIRVRVIRDLTPEDILASSEMLFTFRFCRTTPQIDGQEAIFRHTMYYVQILWPAESRQFFDDDFDQAFSESFLAPPSQSNIMLEDCIAQHLKEEEVEDWYCSNCKTHAEGKKKLDLWRLPKILIVQLKRFVMHPRIQAWTKLETLVNFPVDELDVGQFSVCEEEKGKKYELFAVGNHFGNTEHGHYMAFCKRNGEWYQFDDDEVKEAHEQDICSMWAYVLFYRLKEPADEHKVDGVNQEDGDAGQEGDAAVQDGDDKKDGASAKQEDELEAATTGEEPAQPDMASAETNATEPQP</sequence>
<dbReference type="EMBL" id="JADGIZ020000014">
    <property type="protein sequence ID" value="KAL2916818.1"/>
    <property type="molecule type" value="Genomic_DNA"/>
</dbReference>
<proteinExistence type="inferred from homology"/>
<evidence type="ECO:0000256" key="1">
    <source>
        <dbReference type="ARBA" id="ARBA00000707"/>
    </source>
</evidence>
<organism evidence="10 11">
    <name type="scientific">Polyrhizophydium stewartii</name>
    <dbReference type="NCBI Taxonomy" id="2732419"/>
    <lineage>
        <taxon>Eukaryota</taxon>
        <taxon>Fungi</taxon>
        <taxon>Fungi incertae sedis</taxon>
        <taxon>Chytridiomycota</taxon>
        <taxon>Chytridiomycota incertae sedis</taxon>
        <taxon>Chytridiomycetes</taxon>
        <taxon>Rhizophydiales</taxon>
        <taxon>Rhizophydiales incertae sedis</taxon>
        <taxon>Polyrhizophydium</taxon>
    </lineage>
</organism>